<dbReference type="OrthoDB" id="2913095at2759"/>
<dbReference type="AlphaFoldDB" id="A0A5N5CXY1"/>
<dbReference type="EMBL" id="VCHE01000146">
    <property type="protein sequence ID" value="KAB2570229.1"/>
    <property type="molecule type" value="Genomic_DNA"/>
</dbReference>
<dbReference type="InterPro" id="IPR056884">
    <property type="entry name" value="NPHP3-like_N"/>
</dbReference>
<reference evidence="3 4" key="1">
    <citation type="journal article" date="2019" name="Sci. Rep.">
        <title>A multi-omics analysis of the grapevine pathogen Lasiodiplodia theobromae reveals that temperature affects the expression of virulence- and pathogenicity-related genes.</title>
        <authorList>
            <person name="Felix C."/>
            <person name="Meneses R."/>
            <person name="Goncalves M.F.M."/>
            <person name="Tilleman L."/>
            <person name="Duarte A.S."/>
            <person name="Jorrin-Novo J.V."/>
            <person name="Van de Peer Y."/>
            <person name="Deforce D."/>
            <person name="Van Nieuwerburgh F."/>
            <person name="Esteves A.C."/>
            <person name="Alves A."/>
        </authorList>
    </citation>
    <scope>NUCLEOTIDE SEQUENCE [LARGE SCALE GENOMIC DNA]</scope>
    <source>
        <strain evidence="3 4">LA-SOL3</strain>
    </source>
</reference>
<dbReference type="Proteomes" id="UP000325902">
    <property type="component" value="Unassembled WGS sequence"/>
</dbReference>
<accession>A0A5N5CXY1</accession>
<evidence type="ECO:0000313" key="4">
    <source>
        <dbReference type="Proteomes" id="UP000325902"/>
    </source>
</evidence>
<dbReference type="Pfam" id="PF24883">
    <property type="entry name" value="NPHP3_N"/>
    <property type="match status" value="1"/>
</dbReference>
<feature type="domain" description="Nephrocystin 3-like N-terminal" evidence="2">
    <location>
        <begin position="257"/>
        <end position="453"/>
    </location>
</feature>
<protein>
    <recommendedName>
        <fullName evidence="2">Nephrocystin 3-like N-terminal domain-containing protein</fullName>
    </recommendedName>
</protein>
<comment type="caution">
    <text evidence="3">The sequence shown here is derived from an EMBL/GenBank/DDBJ whole genome shotgun (WGS) entry which is preliminary data.</text>
</comment>
<evidence type="ECO:0000313" key="3">
    <source>
        <dbReference type="EMBL" id="KAB2570229.1"/>
    </source>
</evidence>
<gene>
    <name evidence="3" type="ORF">DBV05_g11114</name>
</gene>
<keyword evidence="1" id="KW-0677">Repeat</keyword>
<evidence type="ECO:0000256" key="1">
    <source>
        <dbReference type="ARBA" id="ARBA00022737"/>
    </source>
</evidence>
<evidence type="ECO:0000259" key="2">
    <source>
        <dbReference type="Pfam" id="PF24883"/>
    </source>
</evidence>
<proteinExistence type="predicted"/>
<sequence length="892" mass="101967">MSDTADKSENKKLDELWKEVRGEYERLTKSSLNSAAHLTPQDLEAKRHDFAQSDRGELLKKSAEGVFQVAKFAAEAASSVFPAASMVITALSALGETVHQYRANFIPKNVLEQLKSVETCLSRVEGYFKLYERGIELDPQLRATTMRIFVETLRLCTIYTKVAQDSESPTGVAKNLFKAAIRWDGGIASRLEEINAVSQQELNNNVAALRVSDIYTNHSKIRKTNSEKLRKDLQISGKENSWTDRQESLKNESLPEMGDWLFELPEVQSWIDIDNNSSNPVLLLKAPSGHGKSHLCSHIIRSLEEQRDRQQQKTRMSLAWYFLPEKEIEKGSDSKGERMKSDDTEGIDLNEALKSLIWQLADSNPAFQDSVMKLLQKSPAAARSKGVDIWNKLVMPFFKSAEKDTQKPQMVVFLVLDGYGSLKNQQDENVIKAIIGNANSYSKRSVQIRVLLSGNADFKNPIIHRLTSANFFEENQRSDAKIFIKSRLDKSHELWDSRSEGHRIIWVILRDLASNFNGNYHDLEAWLYEVRRSSDKGLSDLYLLQREVRNGPKIITQRKVEMLNEELGSDDIEVFNELIVCMVNWYTWPTVQQFNAYLSLRLGSKFKTSIDAKINKKFARLVSVENGRIVPSTLLNLLQKDGTKIINTSSDMGQREDGHNSHEESVVIPKRFMEYLRNREPNDDMRTEFLKYLVETRTVSKPVIDLNPAQGNLDTLHFFLQTMGQKELFERAESNCLFEYTSIWLPKHLSCFSDKLEDLPEETRKDLGEAVYRVFMDQEAVETWMLQGDIDNFLWAEWPQEMKIASKLLKDAGVKMGFRGIEEVPKGHSASAEQKHTEVSAKPVRNEQTAIELHEILDVPSKVAAAQWLQQSRWPANCALKFLLKIFHEVSS</sequence>
<name>A0A5N5CXY1_9PEZI</name>
<dbReference type="InterPro" id="IPR027417">
    <property type="entry name" value="P-loop_NTPase"/>
</dbReference>
<dbReference type="Gene3D" id="3.40.50.300">
    <property type="entry name" value="P-loop containing nucleotide triphosphate hydrolases"/>
    <property type="match status" value="1"/>
</dbReference>
<dbReference type="PANTHER" id="PTHR10039">
    <property type="entry name" value="AMELOGENIN"/>
    <property type="match status" value="1"/>
</dbReference>
<dbReference type="PANTHER" id="PTHR10039:SF17">
    <property type="entry name" value="FUNGAL STAND N-TERMINAL GOODBYE DOMAIN-CONTAINING PROTEIN-RELATED"/>
    <property type="match status" value="1"/>
</dbReference>
<keyword evidence="4" id="KW-1185">Reference proteome</keyword>
<organism evidence="3 4">
    <name type="scientific">Lasiodiplodia theobromae</name>
    <dbReference type="NCBI Taxonomy" id="45133"/>
    <lineage>
        <taxon>Eukaryota</taxon>
        <taxon>Fungi</taxon>
        <taxon>Dikarya</taxon>
        <taxon>Ascomycota</taxon>
        <taxon>Pezizomycotina</taxon>
        <taxon>Dothideomycetes</taxon>
        <taxon>Dothideomycetes incertae sedis</taxon>
        <taxon>Botryosphaeriales</taxon>
        <taxon>Botryosphaeriaceae</taxon>
        <taxon>Lasiodiplodia</taxon>
    </lineage>
</organism>